<feature type="compositionally biased region" description="Polar residues" evidence="1">
    <location>
        <begin position="387"/>
        <end position="414"/>
    </location>
</feature>
<dbReference type="PaxDb" id="121845-A0A3Q0JA79"/>
<keyword evidence="2" id="KW-1185">Reference proteome</keyword>
<feature type="compositionally biased region" description="Low complexity" evidence="1">
    <location>
        <begin position="375"/>
        <end position="386"/>
    </location>
</feature>
<dbReference type="GeneID" id="103517936"/>
<name>A0A3Q0JA79_DIACI</name>
<gene>
    <name evidence="3" type="primary">LOC103517936</name>
</gene>
<protein>
    <submittedName>
        <fullName evidence="3">Uncharacterized protein DDB_G0283357-like</fullName>
    </submittedName>
</protein>
<evidence type="ECO:0000256" key="1">
    <source>
        <dbReference type="SAM" id="MobiDB-lite"/>
    </source>
</evidence>
<reference evidence="3" key="1">
    <citation type="submission" date="2025-08" db="UniProtKB">
        <authorList>
            <consortium name="RefSeq"/>
        </authorList>
    </citation>
    <scope>IDENTIFICATION</scope>
</reference>
<accession>A0A3Q0JA79</accession>
<sequence length="466" mass="52060">METCYKPHPEVMDINSIDINKRNWPKTFHVDARVRKRLKRFPHSQPILEYVNSYDNNYPKSPKKSHRQKAIEQPVLHQSLYDIQKEYSKYAANEDENYPFKQNEFNPVNQQNDYSPPPYMSGPVSYPASAGDYGGRVGDYAGNTGNFGGNGGGYADNAGGYVDNTGDYSGNIGYSGNGGGPPQSEMKNAYTSAYFTNHKDFPNGNTEEYSNPAGNNQYDFRKPFPSDGEGSYSHQYQNNYPSNQQNEYAGPAAPKYNSDSSYDNSNMYDQSSNEIKYQYSASTKYAPMTETQSAYKTNSASFLVNVPNVPEENNPNFAGTSNENKVTSLPNNYNNLDSMESPAFESQKTTGYDSSMNSPFGAEISGYNDQQETFSSNSQNNYDSSNEATSNFNSVTKNENSGSTNVQSREGFTNSDEKIMQELEFEPAWAYILFNNQNNPQNTTSTPSNDLDLDLDTSHQVPVIKC</sequence>
<dbReference type="AlphaFoldDB" id="A0A3Q0JA79"/>
<dbReference type="RefSeq" id="XP_026685326.1">
    <property type="nucleotide sequence ID" value="XM_026829525.1"/>
</dbReference>
<feature type="region of interest" description="Disordered" evidence="1">
    <location>
        <begin position="343"/>
        <end position="414"/>
    </location>
</feature>
<evidence type="ECO:0000313" key="2">
    <source>
        <dbReference type="Proteomes" id="UP000079169"/>
    </source>
</evidence>
<feature type="region of interest" description="Disordered" evidence="1">
    <location>
        <begin position="198"/>
        <end position="264"/>
    </location>
</feature>
<proteinExistence type="predicted"/>
<feature type="compositionally biased region" description="Polar residues" evidence="1">
    <location>
        <begin position="343"/>
        <end position="358"/>
    </location>
</feature>
<feature type="compositionally biased region" description="Polar residues" evidence="1">
    <location>
        <begin position="203"/>
        <end position="218"/>
    </location>
</feature>
<organism evidence="2 3">
    <name type="scientific">Diaphorina citri</name>
    <name type="common">Asian citrus psyllid</name>
    <dbReference type="NCBI Taxonomy" id="121845"/>
    <lineage>
        <taxon>Eukaryota</taxon>
        <taxon>Metazoa</taxon>
        <taxon>Ecdysozoa</taxon>
        <taxon>Arthropoda</taxon>
        <taxon>Hexapoda</taxon>
        <taxon>Insecta</taxon>
        <taxon>Pterygota</taxon>
        <taxon>Neoptera</taxon>
        <taxon>Paraneoptera</taxon>
        <taxon>Hemiptera</taxon>
        <taxon>Sternorrhyncha</taxon>
        <taxon>Psylloidea</taxon>
        <taxon>Psyllidae</taxon>
        <taxon>Diaphorininae</taxon>
        <taxon>Diaphorina</taxon>
    </lineage>
</organism>
<evidence type="ECO:0000313" key="3">
    <source>
        <dbReference type="RefSeq" id="XP_026685326.1"/>
    </source>
</evidence>
<dbReference type="Proteomes" id="UP000079169">
    <property type="component" value="Unplaced"/>
</dbReference>
<feature type="compositionally biased region" description="Low complexity" evidence="1">
    <location>
        <begin position="231"/>
        <end position="248"/>
    </location>
</feature>
<dbReference type="KEGG" id="dci:103517936"/>